<dbReference type="InterPro" id="IPR047057">
    <property type="entry name" value="MerR_fam"/>
</dbReference>
<dbReference type="CDD" id="cd00592">
    <property type="entry name" value="HTH_MerR-like"/>
    <property type="match status" value="1"/>
</dbReference>
<accession>A0A3B0Y132</accession>
<organism evidence="3">
    <name type="scientific">hydrothermal vent metagenome</name>
    <dbReference type="NCBI Taxonomy" id="652676"/>
    <lineage>
        <taxon>unclassified sequences</taxon>
        <taxon>metagenomes</taxon>
        <taxon>ecological metagenomes</taxon>
    </lineage>
</organism>
<dbReference type="GO" id="GO:0003700">
    <property type="term" value="F:DNA-binding transcription factor activity"/>
    <property type="evidence" value="ECO:0007669"/>
    <property type="project" value="InterPro"/>
</dbReference>
<dbReference type="EMBL" id="UOFJ01000410">
    <property type="protein sequence ID" value="VAW69287.1"/>
    <property type="molecule type" value="Genomic_DNA"/>
</dbReference>
<feature type="domain" description="HTH merR-type" evidence="2">
    <location>
        <begin position="39"/>
        <end position="107"/>
    </location>
</feature>
<evidence type="ECO:0000313" key="3">
    <source>
        <dbReference type="EMBL" id="VAW69287.1"/>
    </source>
</evidence>
<name>A0A3B0Y132_9ZZZZ</name>
<evidence type="ECO:0000259" key="2">
    <source>
        <dbReference type="PROSITE" id="PS50937"/>
    </source>
</evidence>
<dbReference type="PANTHER" id="PTHR30204:SF58">
    <property type="entry name" value="HTH-TYPE TRANSCRIPTIONAL REGULATOR YFMP"/>
    <property type="match status" value="1"/>
</dbReference>
<reference evidence="3" key="1">
    <citation type="submission" date="2018-06" db="EMBL/GenBank/DDBJ databases">
        <authorList>
            <person name="Zhirakovskaya E."/>
        </authorList>
    </citation>
    <scope>NUCLEOTIDE SEQUENCE</scope>
</reference>
<protein>
    <recommendedName>
        <fullName evidence="2">HTH merR-type domain-containing protein</fullName>
    </recommendedName>
</protein>
<dbReference type="AlphaFoldDB" id="A0A3B0Y132"/>
<dbReference type="InterPro" id="IPR000551">
    <property type="entry name" value="MerR-type_HTH_dom"/>
</dbReference>
<gene>
    <name evidence="3" type="ORF">MNBD_GAMMA10-2592</name>
</gene>
<dbReference type="SMART" id="SM00422">
    <property type="entry name" value="HTH_MERR"/>
    <property type="match status" value="1"/>
</dbReference>
<evidence type="ECO:0000256" key="1">
    <source>
        <dbReference type="ARBA" id="ARBA00023125"/>
    </source>
</evidence>
<dbReference type="SUPFAM" id="SSF46955">
    <property type="entry name" value="Putative DNA-binding domain"/>
    <property type="match status" value="1"/>
</dbReference>
<dbReference type="Gene3D" id="1.10.1660.10">
    <property type="match status" value="1"/>
</dbReference>
<dbReference type="PROSITE" id="PS50937">
    <property type="entry name" value="HTH_MERR_2"/>
    <property type="match status" value="1"/>
</dbReference>
<dbReference type="PANTHER" id="PTHR30204">
    <property type="entry name" value="REDOX-CYCLING DRUG-SENSING TRANSCRIPTIONAL ACTIVATOR SOXR"/>
    <property type="match status" value="1"/>
</dbReference>
<dbReference type="GO" id="GO:0003677">
    <property type="term" value="F:DNA binding"/>
    <property type="evidence" value="ECO:0007669"/>
    <property type="project" value="UniProtKB-KW"/>
</dbReference>
<dbReference type="InterPro" id="IPR009061">
    <property type="entry name" value="DNA-bd_dom_put_sf"/>
</dbReference>
<proteinExistence type="predicted"/>
<sequence length="173" mass="20134">MHDTPVKHTFHPKIPRFYYVTLVLSHNKCYKVSMNTKKQYAIDELSMLVDISARTIRYYIQQGLVSRPAGEKRGSHYTQHHLEQLLEIKKWQKEGLSLDRIKSLTSLNPEVSRVIPSTIRKPGDISVCSHIFINEGVEIQVDPAKADITPEQLRTFVAQITELYQQMKMDRRK</sequence>
<dbReference type="Pfam" id="PF13411">
    <property type="entry name" value="MerR_1"/>
    <property type="match status" value="1"/>
</dbReference>
<keyword evidence="1" id="KW-0238">DNA-binding</keyword>